<accession>A0ABY7ED81</accession>
<sequence length="93" mass="11193">MGTKKMPEKIKTSLRSLCVLVPLMGVSWILGIFYINEDLYFLQYLFSICNGLQGFFIFLFRCALSKKIRNRCQMRRRPFFRLEFYDQIQYVSL</sequence>
<evidence type="ECO:0000313" key="8">
    <source>
        <dbReference type="Proteomes" id="UP001164746"/>
    </source>
</evidence>
<dbReference type="PROSITE" id="PS50261">
    <property type="entry name" value="G_PROTEIN_RECEP_F2_4"/>
    <property type="match status" value="1"/>
</dbReference>
<keyword evidence="3 5" id="KW-1133">Transmembrane helix</keyword>
<evidence type="ECO:0000256" key="1">
    <source>
        <dbReference type="ARBA" id="ARBA00004141"/>
    </source>
</evidence>
<evidence type="ECO:0000256" key="5">
    <source>
        <dbReference type="SAM" id="Phobius"/>
    </source>
</evidence>
<dbReference type="Pfam" id="PF00002">
    <property type="entry name" value="7tm_2"/>
    <property type="match status" value="1"/>
</dbReference>
<dbReference type="InterPro" id="IPR017981">
    <property type="entry name" value="GPCR_2-like_7TM"/>
</dbReference>
<comment type="subcellular location">
    <subcellularLocation>
        <location evidence="1">Membrane</location>
        <topology evidence="1">Multi-pass membrane protein</topology>
    </subcellularLocation>
</comment>
<evidence type="ECO:0000259" key="6">
    <source>
        <dbReference type="PROSITE" id="PS50261"/>
    </source>
</evidence>
<dbReference type="PANTHER" id="PTHR12011:SF347">
    <property type="entry name" value="FI21270P1-RELATED"/>
    <property type="match status" value="1"/>
</dbReference>
<evidence type="ECO:0000256" key="4">
    <source>
        <dbReference type="ARBA" id="ARBA00023136"/>
    </source>
</evidence>
<dbReference type="InterPro" id="IPR000832">
    <property type="entry name" value="GPCR_2_secretin-like"/>
</dbReference>
<evidence type="ECO:0000256" key="3">
    <source>
        <dbReference type="ARBA" id="ARBA00022989"/>
    </source>
</evidence>
<dbReference type="EMBL" id="CP111017">
    <property type="protein sequence ID" value="WAR06902.1"/>
    <property type="molecule type" value="Genomic_DNA"/>
</dbReference>
<keyword evidence="4 5" id="KW-0472">Membrane</keyword>
<keyword evidence="8" id="KW-1185">Reference proteome</keyword>
<evidence type="ECO:0000313" key="7">
    <source>
        <dbReference type="EMBL" id="WAR06902.1"/>
    </source>
</evidence>
<feature type="domain" description="G-protein coupled receptors family 2 profile 2" evidence="6">
    <location>
        <begin position="1"/>
        <end position="65"/>
    </location>
</feature>
<dbReference type="Proteomes" id="UP001164746">
    <property type="component" value="Chromosome 6"/>
</dbReference>
<feature type="non-terminal residue" evidence="7">
    <location>
        <position position="93"/>
    </location>
</feature>
<gene>
    <name evidence="7" type="ORF">MAR_016860</name>
</gene>
<feature type="transmembrane region" description="Helical" evidence="5">
    <location>
        <begin position="41"/>
        <end position="64"/>
    </location>
</feature>
<organism evidence="7 8">
    <name type="scientific">Mya arenaria</name>
    <name type="common">Soft-shell clam</name>
    <dbReference type="NCBI Taxonomy" id="6604"/>
    <lineage>
        <taxon>Eukaryota</taxon>
        <taxon>Metazoa</taxon>
        <taxon>Spiralia</taxon>
        <taxon>Lophotrochozoa</taxon>
        <taxon>Mollusca</taxon>
        <taxon>Bivalvia</taxon>
        <taxon>Autobranchia</taxon>
        <taxon>Heteroconchia</taxon>
        <taxon>Euheterodonta</taxon>
        <taxon>Imparidentia</taxon>
        <taxon>Neoheterodontei</taxon>
        <taxon>Myida</taxon>
        <taxon>Myoidea</taxon>
        <taxon>Myidae</taxon>
        <taxon>Mya</taxon>
    </lineage>
</organism>
<reference evidence="7" key="1">
    <citation type="submission" date="2022-11" db="EMBL/GenBank/DDBJ databases">
        <title>Centuries of genome instability and evolution in soft-shell clam transmissible cancer (bioRxiv).</title>
        <authorList>
            <person name="Hart S.F.M."/>
            <person name="Yonemitsu M.A."/>
            <person name="Giersch R.M."/>
            <person name="Beal B.F."/>
            <person name="Arriagada G."/>
            <person name="Davis B.W."/>
            <person name="Ostrander E.A."/>
            <person name="Goff S.P."/>
            <person name="Metzger M.J."/>
        </authorList>
    </citation>
    <scope>NUCLEOTIDE SEQUENCE</scope>
    <source>
        <strain evidence="7">MELC-2E11</strain>
        <tissue evidence="7">Siphon/mantle</tissue>
    </source>
</reference>
<evidence type="ECO:0000256" key="2">
    <source>
        <dbReference type="ARBA" id="ARBA00022692"/>
    </source>
</evidence>
<dbReference type="Gene3D" id="1.20.1070.10">
    <property type="entry name" value="Rhodopsin 7-helix transmembrane proteins"/>
    <property type="match status" value="1"/>
</dbReference>
<keyword evidence="2 5" id="KW-0812">Transmembrane</keyword>
<feature type="transmembrane region" description="Helical" evidence="5">
    <location>
        <begin position="12"/>
        <end position="35"/>
    </location>
</feature>
<proteinExistence type="predicted"/>
<protein>
    <submittedName>
        <fullName evidence="7">AGRD1-like protein</fullName>
    </submittedName>
</protein>
<name>A0ABY7ED81_MYAAR</name>
<dbReference type="PANTHER" id="PTHR12011">
    <property type="entry name" value="ADHESION G-PROTEIN COUPLED RECEPTOR"/>
    <property type="match status" value="1"/>
</dbReference>